<feature type="transmembrane region" description="Helical" evidence="1">
    <location>
        <begin position="86"/>
        <end position="107"/>
    </location>
</feature>
<reference evidence="3" key="1">
    <citation type="submission" date="2012-11" db="EMBL/GenBank/DDBJ databases">
        <authorList>
            <person name="Lucero-Rivera Y.E."/>
            <person name="Tovar-Ramirez D."/>
        </authorList>
    </citation>
    <scope>NUCLEOTIDE SEQUENCE [LARGE SCALE GENOMIC DNA]</scope>
    <source>
        <strain evidence="3">Araruama</strain>
    </source>
</reference>
<accession>A0A1V1P630</accession>
<feature type="transmembrane region" description="Helical" evidence="1">
    <location>
        <begin position="113"/>
        <end position="131"/>
    </location>
</feature>
<feature type="transmembrane region" description="Helical" evidence="1">
    <location>
        <begin position="188"/>
        <end position="205"/>
    </location>
</feature>
<gene>
    <name evidence="2" type="ORF">OMM_03400</name>
</gene>
<comment type="caution">
    <text evidence="2">The sequence shown here is derived from an EMBL/GenBank/DDBJ whole genome shotgun (WGS) entry which is preliminary data.</text>
</comment>
<keyword evidence="1" id="KW-0472">Membrane</keyword>
<organism evidence="2 3">
    <name type="scientific">Candidatus Magnetoglobus multicellularis str. Araruama</name>
    <dbReference type="NCBI Taxonomy" id="890399"/>
    <lineage>
        <taxon>Bacteria</taxon>
        <taxon>Pseudomonadati</taxon>
        <taxon>Thermodesulfobacteriota</taxon>
        <taxon>Desulfobacteria</taxon>
        <taxon>Desulfobacterales</taxon>
        <taxon>Desulfobacteraceae</taxon>
        <taxon>Candidatus Magnetoglobus</taxon>
    </lineage>
</organism>
<dbReference type="InterPro" id="IPR007404">
    <property type="entry name" value="YdjM-like"/>
</dbReference>
<dbReference type="Pfam" id="PF04307">
    <property type="entry name" value="YdjM"/>
    <property type="match status" value="1"/>
</dbReference>
<dbReference type="Proteomes" id="UP000189670">
    <property type="component" value="Unassembled WGS sequence"/>
</dbReference>
<keyword evidence="1" id="KW-1133">Transmembrane helix</keyword>
<proteinExistence type="predicted"/>
<evidence type="ECO:0000313" key="2">
    <source>
        <dbReference type="EMBL" id="ETR70216.1"/>
    </source>
</evidence>
<keyword evidence="1" id="KW-0812">Transmembrane</keyword>
<evidence type="ECO:0008006" key="4">
    <source>
        <dbReference type="Google" id="ProtNLM"/>
    </source>
</evidence>
<protein>
    <recommendedName>
        <fullName evidence="4">Membrane-bound metal-dependent hydrolase</fullName>
    </recommendedName>
</protein>
<evidence type="ECO:0000256" key="1">
    <source>
        <dbReference type="SAM" id="Phobius"/>
    </source>
</evidence>
<dbReference type="AlphaFoldDB" id="A0A1V1P630"/>
<evidence type="ECO:0000313" key="3">
    <source>
        <dbReference type="Proteomes" id="UP000189670"/>
    </source>
</evidence>
<feature type="transmembrane region" description="Helical" evidence="1">
    <location>
        <begin position="56"/>
        <end position="74"/>
    </location>
</feature>
<feature type="transmembrane region" description="Helical" evidence="1">
    <location>
        <begin position="143"/>
        <end position="159"/>
    </location>
</feature>
<name>A0A1V1P630_9BACT</name>
<dbReference type="EMBL" id="ATBP01000464">
    <property type="protein sequence ID" value="ETR70216.1"/>
    <property type="molecule type" value="Genomic_DNA"/>
</dbReference>
<sequence length="240" mass="27295">MADFNTHLGTASVVSMLSATILYGANTIAPHEVIFYFCLGTFSGTLPDIDSDTSTALKNFFNFLGVLMAFLVLFTRMGRLSILEMMIIWAAVFSIVRYGIFQVFTWYTIHRGLFHSIPAALAFGLTVGIICDQFFHMSPMKSWISSFFVFVGYLSHLILDEIYSIEFSSARIKWTFGSACKLLSIDSWHYYIYLYLLVGVLFYIAPDAGPFFKQFTDGTFMAAMLENFYPDNGWFQAFLK</sequence>